<dbReference type="InterPro" id="IPR011006">
    <property type="entry name" value="CheY-like_superfamily"/>
</dbReference>
<dbReference type="InterPro" id="IPR001789">
    <property type="entry name" value="Sig_transdc_resp-reg_receiver"/>
</dbReference>
<reference evidence="4" key="1">
    <citation type="submission" date="2019-08" db="EMBL/GenBank/DDBJ databases">
        <authorList>
            <person name="Kucharzyk K."/>
            <person name="Murdoch R.W."/>
            <person name="Higgins S."/>
            <person name="Loffler F."/>
        </authorList>
    </citation>
    <scope>NUCLEOTIDE SEQUENCE</scope>
</reference>
<dbReference type="GO" id="GO:0000160">
    <property type="term" value="P:phosphorelay signal transduction system"/>
    <property type="evidence" value="ECO:0007669"/>
    <property type="project" value="UniProtKB-KW"/>
</dbReference>
<dbReference type="AlphaFoldDB" id="A0A645IDD5"/>
<protein>
    <submittedName>
        <fullName evidence="4">CAI-1 autoinducer sensor kinase/phosphatase CqsS</fullName>
        <ecNumber evidence="4">2.7.13.3</ecNumber>
    </submittedName>
</protein>
<evidence type="ECO:0000256" key="2">
    <source>
        <dbReference type="ARBA" id="ARBA00023012"/>
    </source>
</evidence>
<feature type="domain" description="Response regulatory" evidence="3">
    <location>
        <begin position="1"/>
        <end position="85"/>
    </location>
</feature>
<gene>
    <name evidence="4" type="primary">cqsS_6</name>
    <name evidence="4" type="ORF">SDC9_196539</name>
</gene>
<dbReference type="CDD" id="cd17546">
    <property type="entry name" value="REC_hyHK_CKI1_RcsC-like"/>
    <property type="match status" value="1"/>
</dbReference>
<keyword evidence="4" id="KW-0808">Transferase</keyword>
<dbReference type="SUPFAM" id="SSF52172">
    <property type="entry name" value="CheY-like"/>
    <property type="match status" value="1"/>
</dbReference>
<evidence type="ECO:0000256" key="1">
    <source>
        <dbReference type="ARBA" id="ARBA00022553"/>
    </source>
</evidence>
<proteinExistence type="predicted"/>
<dbReference type="EC" id="2.7.13.3" evidence="4"/>
<dbReference type="SMART" id="SM00448">
    <property type="entry name" value="REC"/>
    <property type="match status" value="1"/>
</dbReference>
<dbReference type="Pfam" id="PF00072">
    <property type="entry name" value="Response_reg"/>
    <property type="match status" value="1"/>
</dbReference>
<dbReference type="GO" id="GO:0004673">
    <property type="term" value="F:protein histidine kinase activity"/>
    <property type="evidence" value="ECO:0007669"/>
    <property type="project" value="UniProtKB-EC"/>
</dbReference>
<dbReference type="Gene3D" id="3.40.50.2300">
    <property type="match status" value="1"/>
</dbReference>
<keyword evidence="2" id="KW-0902">Two-component regulatory system</keyword>
<keyword evidence="1" id="KW-0597">Phosphoprotein</keyword>
<dbReference type="PROSITE" id="PS50110">
    <property type="entry name" value="RESPONSE_REGULATORY"/>
    <property type="match status" value="1"/>
</dbReference>
<evidence type="ECO:0000259" key="3">
    <source>
        <dbReference type="PROSITE" id="PS50110"/>
    </source>
</evidence>
<comment type="caution">
    <text evidence="4">The sequence shown here is derived from an EMBL/GenBank/DDBJ whole genome shotgun (WGS) entry which is preliminary data.</text>
</comment>
<sequence>MFESSKPGNYDIILMDVRMPVMDGYEATKSIRASKHPQSSKIPVIAMSATSFDEDINKALASGMNDYIAKPININTLMLTISKYMD</sequence>
<organism evidence="4">
    <name type="scientific">bioreactor metagenome</name>
    <dbReference type="NCBI Taxonomy" id="1076179"/>
    <lineage>
        <taxon>unclassified sequences</taxon>
        <taxon>metagenomes</taxon>
        <taxon>ecological metagenomes</taxon>
    </lineage>
</organism>
<keyword evidence="4" id="KW-0418">Kinase</keyword>
<dbReference type="EMBL" id="VSSQ01111693">
    <property type="protein sequence ID" value="MPN48926.1"/>
    <property type="molecule type" value="Genomic_DNA"/>
</dbReference>
<dbReference type="PANTHER" id="PTHR45339">
    <property type="entry name" value="HYBRID SIGNAL TRANSDUCTION HISTIDINE KINASE J"/>
    <property type="match status" value="1"/>
</dbReference>
<evidence type="ECO:0000313" key="4">
    <source>
        <dbReference type="EMBL" id="MPN48926.1"/>
    </source>
</evidence>
<accession>A0A645IDD5</accession>
<name>A0A645IDD5_9ZZZZ</name>
<dbReference type="PANTHER" id="PTHR45339:SF1">
    <property type="entry name" value="HYBRID SIGNAL TRANSDUCTION HISTIDINE KINASE J"/>
    <property type="match status" value="1"/>
</dbReference>